<keyword evidence="12" id="KW-0233">DNA recombination</keyword>
<dbReference type="GO" id="GO:0003677">
    <property type="term" value="F:DNA binding"/>
    <property type="evidence" value="ECO:0007669"/>
    <property type="project" value="UniProtKB-KW"/>
</dbReference>
<gene>
    <name evidence="21" type="ORF">LCGC14_0452740</name>
</gene>
<proteinExistence type="inferred from homology"/>
<dbReference type="Pfam" id="PF09382">
    <property type="entry name" value="RQC"/>
    <property type="match status" value="1"/>
</dbReference>
<evidence type="ECO:0000256" key="12">
    <source>
        <dbReference type="ARBA" id="ARBA00023172"/>
    </source>
</evidence>
<evidence type="ECO:0000256" key="6">
    <source>
        <dbReference type="ARBA" id="ARBA00022763"/>
    </source>
</evidence>
<feature type="domain" description="Helicase C-terminal" evidence="20">
    <location>
        <begin position="215"/>
        <end position="362"/>
    </location>
</feature>
<dbReference type="GO" id="GO:0046872">
    <property type="term" value="F:metal ion binding"/>
    <property type="evidence" value="ECO:0007669"/>
    <property type="project" value="UniProtKB-KW"/>
</dbReference>
<dbReference type="InterPro" id="IPR011545">
    <property type="entry name" value="DEAD/DEAH_box_helicase_dom"/>
</dbReference>
<keyword evidence="9" id="KW-0862">Zinc</keyword>
<evidence type="ECO:0000256" key="14">
    <source>
        <dbReference type="ARBA" id="ARBA00023235"/>
    </source>
</evidence>
<dbReference type="InterPro" id="IPR014001">
    <property type="entry name" value="Helicase_ATP-bd"/>
</dbReference>
<dbReference type="SMART" id="SM00487">
    <property type="entry name" value="DEXDc"/>
    <property type="match status" value="1"/>
</dbReference>
<dbReference type="PANTHER" id="PTHR13710:SF105">
    <property type="entry name" value="ATP-DEPENDENT DNA HELICASE Q1"/>
    <property type="match status" value="1"/>
</dbReference>
<evidence type="ECO:0000256" key="9">
    <source>
        <dbReference type="ARBA" id="ARBA00022833"/>
    </source>
</evidence>
<dbReference type="PROSITE" id="PS51194">
    <property type="entry name" value="HELICASE_CTER"/>
    <property type="match status" value="1"/>
</dbReference>
<dbReference type="CDD" id="cd17920">
    <property type="entry name" value="DEXHc_RecQ"/>
    <property type="match status" value="1"/>
</dbReference>
<dbReference type="NCBIfam" id="TIGR01389">
    <property type="entry name" value="recQ"/>
    <property type="match status" value="1"/>
</dbReference>
<dbReference type="GO" id="GO:0005737">
    <property type="term" value="C:cytoplasm"/>
    <property type="evidence" value="ECO:0007669"/>
    <property type="project" value="TreeGrafter"/>
</dbReference>
<dbReference type="InterPro" id="IPR044876">
    <property type="entry name" value="HRDC_dom_sf"/>
</dbReference>
<dbReference type="PROSITE" id="PS50967">
    <property type="entry name" value="HRDC"/>
    <property type="match status" value="1"/>
</dbReference>
<evidence type="ECO:0000259" key="19">
    <source>
        <dbReference type="PROSITE" id="PS51192"/>
    </source>
</evidence>
<feature type="region of interest" description="Disordered" evidence="17">
    <location>
        <begin position="504"/>
        <end position="529"/>
    </location>
</feature>
<dbReference type="InterPro" id="IPR002121">
    <property type="entry name" value="HRDC_dom"/>
</dbReference>
<dbReference type="GO" id="GO:0006310">
    <property type="term" value="P:DNA recombination"/>
    <property type="evidence" value="ECO:0007669"/>
    <property type="project" value="UniProtKB-KW"/>
</dbReference>
<accession>A0A0F9T0Q8</accession>
<dbReference type="SUPFAM" id="SSF47819">
    <property type="entry name" value="HRDC-like"/>
    <property type="match status" value="1"/>
</dbReference>
<evidence type="ECO:0000256" key="11">
    <source>
        <dbReference type="ARBA" id="ARBA00023125"/>
    </source>
</evidence>
<dbReference type="Gene3D" id="1.10.150.80">
    <property type="entry name" value="HRDC domain"/>
    <property type="match status" value="1"/>
</dbReference>
<keyword evidence="7" id="KW-0378">Hydrolase</keyword>
<dbReference type="GO" id="GO:0043138">
    <property type="term" value="F:3'-5' DNA helicase activity"/>
    <property type="evidence" value="ECO:0007669"/>
    <property type="project" value="UniProtKB-EC"/>
</dbReference>
<dbReference type="Pfam" id="PF16124">
    <property type="entry name" value="RecQ_Zn_bind"/>
    <property type="match status" value="1"/>
</dbReference>
<comment type="caution">
    <text evidence="21">The sequence shown here is derived from an EMBL/GenBank/DDBJ whole genome shotgun (WGS) entry which is preliminary data.</text>
</comment>
<dbReference type="GO" id="GO:0006281">
    <property type="term" value="P:DNA repair"/>
    <property type="evidence" value="ECO:0007669"/>
    <property type="project" value="UniProtKB-KW"/>
</dbReference>
<dbReference type="InterPro" id="IPR027417">
    <property type="entry name" value="P-loop_NTPase"/>
</dbReference>
<dbReference type="Pfam" id="PF00270">
    <property type="entry name" value="DEAD"/>
    <property type="match status" value="1"/>
</dbReference>
<dbReference type="InterPro" id="IPR032284">
    <property type="entry name" value="RecQ_Zn-bd"/>
</dbReference>
<feature type="compositionally biased region" description="Basic residues" evidence="17">
    <location>
        <begin position="504"/>
        <end position="518"/>
    </location>
</feature>
<name>A0A0F9T0Q8_9ZZZZ</name>
<dbReference type="Pfam" id="PF00271">
    <property type="entry name" value="Helicase_C"/>
    <property type="match status" value="1"/>
</dbReference>
<dbReference type="AlphaFoldDB" id="A0A0F9T0Q8"/>
<evidence type="ECO:0000313" key="21">
    <source>
        <dbReference type="EMBL" id="KKN68317.1"/>
    </source>
</evidence>
<dbReference type="PROSITE" id="PS51192">
    <property type="entry name" value="HELICASE_ATP_BIND_1"/>
    <property type="match status" value="1"/>
</dbReference>
<dbReference type="GO" id="GO:0016787">
    <property type="term" value="F:hydrolase activity"/>
    <property type="evidence" value="ECO:0007669"/>
    <property type="project" value="UniProtKB-KW"/>
</dbReference>
<dbReference type="GO" id="GO:0006260">
    <property type="term" value="P:DNA replication"/>
    <property type="evidence" value="ECO:0007669"/>
    <property type="project" value="InterPro"/>
</dbReference>
<dbReference type="InterPro" id="IPR006293">
    <property type="entry name" value="DNA_helicase_ATP-dep_RecQ_bac"/>
</dbReference>
<dbReference type="PANTHER" id="PTHR13710">
    <property type="entry name" value="DNA HELICASE RECQ FAMILY MEMBER"/>
    <property type="match status" value="1"/>
</dbReference>
<keyword evidence="13" id="KW-0234">DNA repair</keyword>
<dbReference type="FunFam" id="3.40.50.300:FF:000296">
    <property type="entry name" value="ATP-dependent DNA helicase RecQ"/>
    <property type="match status" value="1"/>
</dbReference>
<dbReference type="SUPFAM" id="SSF52540">
    <property type="entry name" value="P-loop containing nucleoside triphosphate hydrolases"/>
    <property type="match status" value="2"/>
</dbReference>
<dbReference type="InterPro" id="IPR010997">
    <property type="entry name" value="HRDC-like_sf"/>
</dbReference>
<evidence type="ECO:0000259" key="20">
    <source>
        <dbReference type="PROSITE" id="PS51194"/>
    </source>
</evidence>
<dbReference type="EC" id="5.6.2.4" evidence="16"/>
<evidence type="ECO:0000256" key="13">
    <source>
        <dbReference type="ARBA" id="ARBA00023204"/>
    </source>
</evidence>
<dbReference type="SMART" id="SM00490">
    <property type="entry name" value="HELICc"/>
    <property type="match status" value="1"/>
</dbReference>
<evidence type="ECO:0000256" key="8">
    <source>
        <dbReference type="ARBA" id="ARBA00022806"/>
    </source>
</evidence>
<keyword evidence="10" id="KW-0067">ATP-binding</keyword>
<dbReference type="SMART" id="SM00341">
    <property type="entry name" value="HRDC"/>
    <property type="match status" value="1"/>
</dbReference>
<reference evidence="21" key="1">
    <citation type="journal article" date="2015" name="Nature">
        <title>Complex archaea that bridge the gap between prokaryotes and eukaryotes.</title>
        <authorList>
            <person name="Spang A."/>
            <person name="Saw J.H."/>
            <person name="Jorgensen S.L."/>
            <person name="Zaremba-Niedzwiedzka K."/>
            <person name="Martijn J."/>
            <person name="Lind A.E."/>
            <person name="van Eijk R."/>
            <person name="Schleper C."/>
            <person name="Guy L."/>
            <person name="Ettema T.J."/>
        </authorList>
    </citation>
    <scope>NUCLEOTIDE SEQUENCE</scope>
</reference>
<evidence type="ECO:0000256" key="7">
    <source>
        <dbReference type="ARBA" id="ARBA00022801"/>
    </source>
</evidence>
<feature type="domain" description="Helicase ATP-binding" evidence="19">
    <location>
        <begin position="26"/>
        <end position="194"/>
    </location>
</feature>
<evidence type="ECO:0000256" key="17">
    <source>
        <dbReference type="SAM" id="MobiDB-lite"/>
    </source>
</evidence>
<evidence type="ECO:0000256" key="2">
    <source>
        <dbReference type="ARBA" id="ARBA00001947"/>
    </source>
</evidence>
<comment type="catalytic activity">
    <reaction evidence="15">
        <text>Couples ATP hydrolysis with the unwinding of duplex DNA by translocating in the 3'-5' direction.</text>
        <dbReference type="EC" id="5.6.2.4"/>
    </reaction>
</comment>
<evidence type="ECO:0000259" key="18">
    <source>
        <dbReference type="PROSITE" id="PS50967"/>
    </source>
</evidence>
<comment type="cofactor">
    <cofactor evidence="1">
        <name>Mg(2+)</name>
        <dbReference type="ChEBI" id="CHEBI:18420"/>
    </cofactor>
</comment>
<dbReference type="InterPro" id="IPR036388">
    <property type="entry name" value="WH-like_DNA-bd_sf"/>
</dbReference>
<sequence>MDEAPANILKRVFGFDAFRPGQEEIVEHVLAGGDGLVLMPTGGGKSMCYQLPALIRPGTAVIVSPLIALMQDQVSALVENGVRATFLNSTLPPDIATEIENDYLRGAFDLLYLAPERIMQPRMLDLLGRGKVALIAIDEAHCVSQWGHDFRPEYLQLAELADLFPNVPRLALTATADPRTREEIIDRLRLRDGRLFVGGFDRPNIRYLVAERQDAKRQLLAFLAGHEGQSGIIYCATRKRVEEIAAFLADKGFDAVPYHAGLPDATRHAHQRRFQQDDAVVVVATIAFGMGIDKPDVRFVAHLNLPKSIEAYYQETGRAGRDGEPAEAWMSYGLQDMILLRRFIDESDADDAHRRIEHERLNTLLGYCESADCRRGMLLRHFGDEHDGGCGNCDNCLTPPETFDATVAAQKALSCVHRVDQRFGVSHLVDVLVGKSTEKVQRFGHDQLSTFAIGEELNERQWKSLFRQLVAAGYCSIDADRYNAVTLNDQSHMILRGDLTMRARKPKRAAPKRDRRKAAAVPSTPLGSDDQSLLDALRAWRRRQAAETNRPSFTILHDKTLRELAVAKPTTEAALLTISGIGEAKRHHYGQALLDLISLHTSA</sequence>
<dbReference type="EMBL" id="LAZR01000452">
    <property type="protein sequence ID" value="KKN68317.1"/>
    <property type="molecule type" value="Genomic_DNA"/>
</dbReference>
<keyword evidence="6" id="KW-0227">DNA damage</keyword>
<dbReference type="Gene3D" id="3.40.50.300">
    <property type="entry name" value="P-loop containing nucleotide triphosphate hydrolases"/>
    <property type="match status" value="2"/>
</dbReference>
<evidence type="ECO:0000256" key="10">
    <source>
        <dbReference type="ARBA" id="ARBA00022840"/>
    </source>
</evidence>
<keyword evidence="14" id="KW-0413">Isomerase</keyword>
<dbReference type="InterPro" id="IPR018982">
    <property type="entry name" value="RQC_domain"/>
</dbReference>
<evidence type="ECO:0000256" key="1">
    <source>
        <dbReference type="ARBA" id="ARBA00001946"/>
    </source>
</evidence>
<evidence type="ECO:0000256" key="3">
    <source>
        <dbReference type="ARBA" id="ARBA00005446"/>
    </source>
</evidence>
<dbReference type="Gene3D" id="1.10.10.10">
    <property type="entry name" value="Winged helix-like DNA-binding domain superfamily/Winged helix DNA-binding domain"/>
    <property type="match status" value="1"/>
</dbReference>
<dbReference type="GO" id="GO:0030894">
    <property type="term" value="C:replisome"/>
    <property type="evidence" value="ECO:0007669"/>
    <property type="project" value="TreeGrafter"/>
</dbReference>
<evidence type="ECO:0000256" key="16">
    <source>
        <dbReference type="ARBA" id="ARBA00034808"/>
    </source>
</evidence>
<dbReference type="GO" id="GO:0009378">
    <property type="term" value="F:four-way junction helicase activity"/>
    <property type="evidence" value="ECO:0007669"/>
    <property type="project" value="TreeGrafter"/>
</dbReference>
<feature type="domain" description="HRDC" evidence="18">
    <location>
        <begin position="527"/>
        <end position="603"/>
    </location>
</feature>
<keyword evidence="4" id="KW-0479">Metal-binding</keyword>
<dbReference type="GO" id="GO:0043590">
    <property type="term" value="C:bacterial nucleoid"/>
    <property type="evidence" value="ECO:0007669"/>
    <property type="project" value="TreeGrafter"/>
</dbReference>
<dbReference type="Pfam" id="PF00570">
    <property type="entry name" value="HRDC"/>
    <property type="match status" value="1"/>
</dbReference>
<keyword evidence="8" id="KW-0347">Helicase</keyword>
<dbReference type="GO" id="GO:0009432">
    <property type="term" value="P:SOS response"/>
    <property type="evidence" value="ECO:0007669"/>
    <property type="project" value="InterPro"/>
</dbReference>
<dbReference type="InterPro" id="IPR001650">
    <property type="entry name" value="Helicase_C-like"/>
</dbReference>
<keyword evidence="5" id="KW-0547">Nucleotide-binding</keyword>
<keyword evidence="11" id="KW-0238">DNA-binding</keyword>
<dbReference type="InterPro" id="IPR004589">
    <property type="entry name" value="DNA_helicase_ATP-dep_RecQ"/>
</dbReference>
<dbReference type="FunFam" id="3.40.50.300:FF:000156">
    <property type="entry name" value="ATP-dependent DNA helicase recQ"/>
    <property type="match status" value="1"/>
</dbReference>
<dbReference type="CDD" id="cd18794">
    <property type="entry name" value="SF2_C_RecQ"/>
    <property type="match status" value="1"/>
</dbReference>
<dbReference type="SMART" id="SM00956">
    <property type="entry name" value="RQC"/>
    <property type="match status" value="1"/>
</dbReference>
<comment type="similarity">
    <text evidence="3">Belongs to the helicase family. RecQ subfamily.</text>
</comment>
<evidence type="ECO:0000256" key="4">
    <source>
        <dbReference type="ARBA" id="ARBA00022723"/>
    </source>
</evidence>
<organism evidence="21">
    <name type="scientific">marine sediment metagenome</name>
    <dbReference type="NCBI Taxonomy" id="412755"/>
    <lineage>
        <taxon>unclassified sequences</taxon>
        <taxon>metagenomes</taxon>
        <taxon>ecological metagenomes</taxon>
    </lineage>
</organism>
<dbReference type="NCBIfam" id="TIGR00614">
    <property type="entry name" value="recQ_fam"/>
    <property type="match status" value="1"/>
</dbReference>
<evidence type="ECO:0000256" key="5">
    <source>
        <dbReference type="ARBA" id="ARBA00022741"/>
    </source>
</evidence>
<dbReference type="FunFam" id="1.10.10.10:FF:000175">
    <property type="entry name" value="ATP-dependent DNA helicase RecQ"/>
    <property type="match status" value="1"/>
</dbReference>
<dbReference type="GO" id="GO:0005524">
    <property type="term" value="F:ATP binding"/>
    <property type="evidence" value="ECO:0007669"/>
    <property type="project" value="UniProtKB-KW"/>
</dbReference>
<evidence type="ECO:0000256" key="15">
    <source>
        <dbReference type="ARBA" id="ARBA00034617"/>
    </source>
</evidence>
<comment type="cofactor">
    <cofactor evidence="2">
        <name>Zn(2+)</name>
        <dbReference type="ChEBI" id="CHEBI:29105"/>
    </cofactor>
</comment>
<protein>
    <recommendedName>
        <fullName evidence="16">DNA 3'-5' helicase</fullName>
        <ecNumber evidence="16">5.6.2.4</ecNumber>
    </recommendedName>
</protein>